<accession>A0AA96LVD8</accession>
<sequence length="347" mass="38853">MNGTIQSTPITIKHIRKSFGGTPILKDISFDIQPGEFFTLLGSSGCGKTTLLRCIAGFEKADSGSILFGDTDVLPLNPWEKNIGFVFQNYALWPHMTIFENIAYGLKMRKMDKKTIQEKVAWALDLINLSGAEGRYPGELSGGQQQRISIARALVLNPRVLLLDEPLSNLDAKLRIKMRKDIKEIQKRLGITSIYVTHDQEEALELSDRIAVMEKGNVMQVGTPEEIYETPANSFTANFVGRSNQIPGTIRGGTFYALGETPIPLRGLNRKDGDTLLCFRPENVRVSDSLHGFHVKALESSYRGNFVQGTVSLSDNVSFLVDWRERIEEGRALSVEISKYLFYDEEK</sequence>
<protein>
    <recommendedName>
        <fullName evidence="7">Carnitine transport ATP-binding protein OpuCA</fullName>
        <ecNumber evidence="6">7.6.2.9</ecNumber>
    </recommendedName>
</protein>
<dbReference type="SMART" id="SM00382">
    <property type="entry name" value="AAA"/>
    <property type="match status" value="1"/>
</dbReference>
<dbReference type="Pfam" id="PF00005">
    <property type="entry name" value="ABC_tran"/>
    <property type="match status" value="1"/>
</dbReference>
<dbReference type="RefSeq" id="WP_314802034.1">
    <property type="nucleotide sequence ID" value="NZ_CP130319.1"/>
</dbReference>
<dbReference type="PANTHER" id="PTHR42781">
    <property type="entry name" value="SPERMIDINE/PUTRESCINE IMPORT ATP-BINDING PROTEIN POTA"/>
    <property type="match status" value="1"/>
</dbReference>
<keyword evidence="2" id="KW-0547">Nucleotide-binding</keyword>
<evidence type="ECO:0000256" key="3">
    <source>
        <dbReference type="ARBA" id="ARBA00022840"/>
    </source>
</evidence>
<keyword evidence="1" id="KW-0813">Transport</keyword>
<dbReference type="InterPro" id="IPR008995">
    <property type="entry name" value="Mo/tungstate-bd_C_term_dom"/>
</dbReference>
<name>A0AA96LVD8_9BACL</name>
<organism evidence="9 10">
    <name type="scientific">Paenibacillus roseopurpureus</name>
    <dbReference type="NCBI Taxonomy" id="2918901"/>
    <lineage>
        <taxon>Bacteria</taxon>
        <taxon>Bacillati</taxon>
        <taxon>Bacillota</taxon>
        <taxon>Bacilli</taxon>
        <taxon>Bacillales</taxon>
        <taxon>Paenibacillaceae</taxon>
        <taxon>Paenibacillus</taxon>
    </lineage>
</organism>
<dbReference type="SUPFAM" id="SSF50331">
    <property type="entry name" value="MOP-like"/>
    <property type="match status" value="1"/>
</dbReference>
<evidence type="ECO:0000313" key="10">
    <source>
        <dbReference type="Proteomes" id="UP001304650"/>
    </source>
</evidence>
<dbReference type="EMBL" id="CP130319">
    <property type="protein sequence ID" value="WNR45355.1"/>
    <property type="molecule type" value="Genomic_DNA"/>
</dbReference>
<dbReference type="SUPFAM" id="SSF52540">
    <property type="entry name" value="P-loop containing nucleoside triphosphate hydrolases"/>
    <property type="match status" value="1"/>
</dbReference>
<evidence type="ECO:0000256" key="6">
    <source>
        <dbReference type="ARBA" id="ARBA00066388"/>
    </source>
</evidence>
<dbReference type="KEGG" id="proo:MJB10_04240"/>
<dbReference type="InterPro" id="IPR027417">
    <property type="entry name" value="P-loop_NTPase"/>
</dbReference>
<dbReference type="InterPro" id="IPR003593">
    <property type="entry name" value="AAA+_ATPase"/>
</dbReference>
<dbReference type="PROSITE" id="PS00211">
    <property type="entry name" value="ABC_TRANSPORTER_1"/>
    <property type="match status" value="1"/>
</dbReference>
<comment type="catalytic activity">
    <reaction evidence="4">
        <text>a quaternary ammonium(out) + ATP + H2O = a quaternary ammonium(in) + ADP + phosphate + H(+)</text>
        <dbReference type="Rhea" id="RHEA:11036"/>
        <dbReference type="ChEBI" id="CHEBI:15377"/>
        <dbReference type="ChEBI" id="CHEBI:15378"/>
        <dbReference type="ChEBI" id="CHEBI:30616"/>
        <dbReference type="ChEBI" id="CHEBI:35267"/>
        <dbReference type="ChEBI" id="CHEBI:43474"/>
        <dbReference type="ChEBI" id="CHEBI:456216"/>
        <dbReference type="EC" id="7.6.2.9"/>
    </reaction>
</comment>
<dbReference type="InterPro" id="IPR003439">
    <property type="entry name" value="ABC_transporter-like_ATP-bd"/>
</dbReference>
<evidence type="ECO:0000256" key="5">
    <source>
        <dbReference type="ARBA" id="ARBA00063934"/>
    </source>
</evidence>
<comment type="subunit">
    <text evidence="5">The complex is composed of two ATP-binding proteins (OpuCA), two transmembrane proteins (OpuCB and OpuCD) and a solute-binding protein (OpuCC).</text>
</comment>
<dbReference type="PROSITE" id="PS50893">
    <property type="entry name" value="ABC_TRANSPORTER_2"/>
    <property type="match status" value="1"/>
</dbReference>
<dbReference type="Proteomes" id="UP001304650">
    <property type="component" value="Chromosome"/>
</dbReference>
<evidence type="ECO:0000256" key="1">
    <source>
        <dbReference type="ARBA" id="ARBA00022448"/>
    </source>
</evidence>
<evidence type="ECO:0000313" key="9">
    <source>
        <dbReference type="EMBL" id="WNR45355.1"/>
    </source>
</evidence>
<evidence type="ECO:0000256" key="4">
    <source>
        <dbReference type="ARBA" id="ARBA00052482"/>
    </source>
</evidence>
<reference evidence="9" key="1">
    <citation type="submission" date="2022-02" db="EMBL/GenBank/DDBJ databases">
        <title>Paenibacillus sp. MBLB1832 Whole Genome Shotgun Sequencing.</title>
        <authorList>
            <person name="Hwang C.Y."/>
            <person name="Cho E.-S."/>
            <person name="Seo M.-J."/>
        </authorList>
    </citation>
    <scope>NUCLEOTIDE SEQUENCE</scope>
    <source>
        <strain evidence="9">MBLB1832</strain>
    </source>
</reference>
<dbReference type="GO" id="GO:0015418">
    <property type="term" value="F:ABC-type quaternary ammonium compound transporting activity"/>
    <property type="evidence" value="ECO:0007669"/>
    <property type="project" value="UniProtKB-EC"/>
</dbReference>
<dbReference type="InterPro" id="IPR017871">
    <property type="entry name" value="ABC_transporter-like_CS"/>
</dbReference>
<feature type="domain" description="ABC transporter" evidence="8">
    <location>
        <begin position="10"/>
        <end position="240"/>
    </location>
</feature>
<gene>
    <name evidence="9" type="ORF">MJB10_04240</name>
</gene>
<proteinExistence type="predicted"/>
<evidence type="ECO:0000256" key="7">
    <source>
        <dbReference type="ARBA" id="ARBA00070305"/>
    </source>
</evidence>
<dbReference type="GO" id="GO:0016887">
    <property type="term" value="F:ATP hydrolysis activity"/>
    <property type="evidence" value="ECO:0007669"/>
    <property type="project" value="InterPro"/>
</dbReference>
<dbReference type="FunFam" id="3.40.50.300:FF:000425">
    <property type="entry name" value="Probable ABC transporter, ATP-binding subunit"/>
    <property type="match status" value="1"/>
</dbReference>
<dbReference type="Gene3D" id="2.40.50.100">
    <property type="match status" value="1"/>
</dbReference>
<dbReference type="AlphaFoldDB" id="A0AA96LVD8"/>
<dbReference type="EC" id="7.6.2.9" evidence="6"/>
<evidence type="ECO:0000259" key="8">
    <source>
        <dbReference type="PROSITE" id="PS50893"/>
    </source>
</evidence>
<keyword evidence="10" id="KW-1185">Reference proteome</keyword>
<keyword evidence="3 9" id="KW-0067">ATP-binding</keyword>
<evidence type="ECO:0000256" key="2">
    <source>
        <dbReference type="ARBA" id="ARBA00022741"/>
    </source>
</evidence>
<dbReference type="PANTHER" id="PTHR42781:SF4">
    <property type="entry name" value="SPERMIDINE_PUTRESCINE IMPORT ATP-BINDING PROTEIN POTA"/>
    <property type="match status" value="1"/>
</dbReference>
<dbReference type="GO" id="GO:0005524">
    <property type="term" value="F:ATP binding"/>
    <property type="evidence" value="ECO:0007669"/>
    <property type="project" value="UniProtKB-KW"/>
</dbReference>
<dbReference type="Gene3D" id="3.40.50.300">
    <property type="entry name" value="P-loop containing nucleotide triphosphate hydrolases"/>
    <property type="match status" value="1"/>
</dbReference>
<dbReference type="InterPro" id="IPR050093">
    <property type="entry name" value="ABC_SmlMolc_Importer"/>
</dbReference>